<dbReference type="InterPro" id="IPR008271">
    <property type="entry name" value="Ser/Thr_kinase_AS"/>
</dbReference>
<dbReference type="InterPro" id="IPR005543">
    <property type="entry name" value="PASTA_dom"/>
</dbReference>
<evidence type="ECO:0000256" key="7">
    <source>
        <dbReference type="ARBA" id="ARBA00022840"/>
    </source>
</evidence>
<dbReference type="Proteomes" id="UP000008366">
    <property type="component" value="Unassembled WGS sequence"/>
</dbReference>
<protein>
    <recommendedName>
        <fullName evidence="1">non-specific serine/threonine protein kinase</fullName>
        <ecNumber evidence="1">2.7.11.1</ecNumber>
    </recommendedName>
</protein>
<dbReference type="Pfam" id="PF03793">
    <property type="entry name" value="PASTA"/>
    <property type="match status" value="1"/>
</dbReference>
<dbReference type="PROSITE" id="PS00108">
    <property type="entry name" value="PROTEIN_KINASE_ST"/>
    <property type="match status" value="1"/>
</dbReference>
<keyword evidence="2 14" id="KW-0723">Serine/threonine-protein kinase</keyword>
<feature type="domain" description="PASTA" evidence="13">
    <location>
        <begin position="405"/>
        <end position="465"/>
    </location>
</feature>
<reference evidence="14 15" key="1">
    <citation type="submission" date="2012-08" db="EMBL/GenBank/DDBJ databases">
        <title>Whole genome shotgun sequence of Kineosphaera limosa NBRC 100340.</title>
        <authorList>
            <person name="Yoshida I."/>
            <person name="Isaki S."/>
            <person name="Hosoyama A."/>
            <person name="Tsuchikane K."/>
            <person name="Katsumata H."/>
            <person name="Ando Y."/>
            <person name="Ohji S."/>
            <person name="Hamada M."/>
            <person name="Tamura T."/>
            <person name="Yamazoe A."/>
            <person name="Yamazaki S."/>
            <person name="Fujita N."/>
        </authorList>
    </citation>
    <scope>NUCLEOTIDE SEQUENCE [LARGE SCALE GENOMIC DNA]</scope>
    <source>
        <strain evidence="14 15">NBRC 100340</strain>
    </source>
</reference>
<dbReference type="eggNOG" id="COG0515">
    <property type="taxonomic scope" value="Bacteria"/>
</dbReference>
<keyword evidence="6 14" id="KW-0418">Kinase</keyword>
<dbReference type="Gene3D" id="3.30.10.20">
    <property type="match status" value="1"/>
</dbReference>
<feature type="compositionally biased region" description="Low complexity" evidence="10">
    <location>
        <begin position="545"/>
        <end position="559"/>
    </location>
</feature>
<keyword evidence="15" id="KW-1185">Reference proteome</keyword>
<dbReference type="PROSITE" id="PS50011">
    <property type="entry name" value="PROTEIN_KINASE_DOM"/>
    <property type="match status" value="1"/>
</dbReference>
<evidence type="ECO:0000259" key="13">
    <source>
        <dbReference type="PROSITE" id="PS51178"/>
    </source>
</evidence>
<comment type="catalytic activity">
    <reaction evidence="8">
        <text>L-threonyl-[protein] + ATP = O-phospho-L-threonyl-[protein] + ADP + H(+)</text>
        <dbReference type="Rhea" id="RHEA:46608"/>
        <dbReference type="Rhea" id="RHEA-COMP:11060"/>
        <dbReference type="Rhea" id="RHEA-COMP:11605"/>
        <dbReference type="ChEBI" id="CHEBI:15378"/>
        <dbReference type="ChEBI" id="CHEBI:30013"/>
        <dbReference type="ChEBI" id="CHEBI:30616"/>
        <dbReference type="ChEBI" id="CHEBI:61977"/>
        <dbReference type="ChEBI" id="CHEBI:456216"/>
        <dbReference type="EC" id="2.7.11.1"/>
    </reaction>
</comment>
<dbReference type="EC" id="2.7.11.1" evidence="1"/>
<feature type="compositionally biased region" description="Basic and acidic residues" evidence="10">
    <location>
        <begin position="563"/>
        <end position="572"/>
    </location>
</feature>
<feature type="region of interest" description="Disordered" evidence="10">
    <location>
        <begin position="448"/>
        <end position="572"/>
    </location>
</feature>
<feature type="transmembrane region" description="Helical" evidence="11">
    <location>
        <begin position="347"/>
        <end position="365"/>
    </location>
</feature>
<evidence type="ECO:0000256" key="9">
    <source>
        <dbReference type="ARBA" id="ARBA00048679"/>
    </source>
</evidence>
<feature type="compositionally biased region" description="Low complexity" evidence="10">
    <location>
        <begin position="377"/>
        <end position="398"/>
    </location>
</feature>
<proteinExistence type="predicted"/>
<comment type="catalytic activity">
    <reaction evidence="9">
        <text>L-seryl-[protein] + ATP = O-phospho-L-seryl-[protein] + ADP + H(+)</text>
        <dbReference type="Rhea" id="RHEA:17989"/>
        <dbReference type="Rhea" id="RHEA-COMP:9863"/>
        <dbReference type="Rhea" id="RHEA-COMP:11604"/>
        <dbReference type="ChEBI" id="CHEBI:15378"/>
        <dbReference type="ChEBI" id="CHEBI:29999"/>
        <dbReference type="ChEBI" id="CHEBI:30616"/>
        <dbReference type="ChEBI" id="CHEBI:83421"/>
        <dbReference type="ChEBI" id="CHEBI:456216"/>
        <dbReference type="EC" id="2.7.11.1"/>
    </reaction>
</comment>
<evidence type="ECO:0000313" key="14">
    <source>
        <dbReference type="EMBL" id="GAB95377.1"/>
    </source>
</evidence>
<organism evidence="14 15">
    <name type="scientific">Kineosphaera limosa NBRC 100340</name>
    <dbReference type="NCBI Taxonomy" id="1184609"/>
    <lineage>
        <taxon>Bacteria</taxon>
        <taxon>Bacillati</taxon>
        <taxon>Actinomycetota</taxon>
        <taxon>Actinomycetes</taxon>
        <taxon>Micrococcales</taxon>
        <taxon>Dermatophilaceae</taxon>
        <taxon>Kineosphaera</taxon>
    </lineage>
</organism>
<dbReference type="CDD" id="cd14014">
    <property type="entry name" value="STKc_PknB_like"/>
    <property type="match status" value="1"/>
</dbReference>
<dbReference type="STRING" id="1184609.KILIM_019_00290"/>
<feature type="compositionally biased region" description="Gly residues" evidence="10">
    <location>
        <begin position="520"/>
        <end position="530"/>
    </location>
</feature>
<dbReference type="PANTHER" id="PTHR43289">
    <property type="entry name" value="MITOGEN-ACTIVATED PROTEIN KINASE KINASE KINASE 20-RELATED"/>
    <property type="match status" value="1"/>
</dbReference>
<evidence type="ECO:0000256" key="3">
    <source>
        <dbReference type="ARBA" id="ARBA00022679"/>
    </source>
</evidence>
<name>K6WTG4_9MICO</name>
<gene>
    <name evidence="14" type="primary">pknB</name>
    <name evidence="14" type="ORF">KILIM_019_00290</name>
</gene>
<comment type="caution">
    <text evidence="14">The sequence shown here is derived from an EMBL/GenBank/DDBJ whole genome shotgun (WGS) entry which is preliminary data.</text>
</comment>
<dbReference type="PANTHER" id="PTHR43289:SF6">
    <property type="entry name" value="SERINE_THREONINE-PROTEIN KINASE NEKL-3"/>
    <property type="match status" value="1"/>
</dbReference>
<keyword evidence="11" id="KW-0472">Membrane</keyword>
<keyword evidence="11" id="KW-1133">Transmembrane helix</keyword>
<dbReference type="GO" id="GO:0045717">
    <property type="term" value="P:negative regulation of fatty acid biosynthetic process"/>
    <property type="evidence" value="ECO:0007669"/>
    <property type="project" value="UniProtKB-ARBA"/>
</dbReference>
<dbReference type="RefSeq" id="WP_006591909.1">
    <property type="nucleotide sequence ID" value="NZ_BAHD01000019.1"/>
</dbReference>
<evidence type="ECO:0000256" key="11">
    <source>
        <dbReference type="SAM" id="Phobius"/>
    </source>
</evidence>
<evidence type="ECO:0000256" key="1">
    <source>
        <dbReference type="ARBA" id="ARBA00012513"/>
    </source>
</evidence>
<keyword evidence="4" id="KW-0677">Repeat</keyword>
<dbReference type="OrthoDB" id="9762169at2"/>
<dbReference type="InterPro" id="IPR000719">
    <property type="entry name" value="Prot_kinase_dom"/>
</dbReference>
<evidence type="ECO:0000259" key="12">
    <source>
        <dbReference type="PROSITE" id="PS50011"/>
    </source>
</evidence>
<dbReference type="CDD" id="cd06577">
    <property type="entry name" value="PASTA_pknB"/>
    <property type="match status" value="1"/>
</dbReference>
<evidence type="ECO:0000256" key="8">
    <source>
        <dbReference type="ARBA" id="ARBA00047899"/>
    </source>
</evidence>
<feature type="domain" description="Protein kinase" evidence="12">
    <location>
        <begin position="13"/>
        <end position="267"/>
    </location>
</feature>
<dbReference type="InterPro" id="IPR011009">
    <property type="entry name" value="Kinase-like_dom_sf"/>
</dbReference>
<dbReference type="Pfam" id="PF00069">
    <property type="entry name" value="Pkinase"/>
    <property type="match status" value="1"/>
</dbReference>
<dbReference type="PROSITE" id="PS51178">
    <property type="entry name" value="PASTA"/>
    <property type="match status" value="1"/>
</dbReference>
<keyword evidence="3" id="KW-0808">Transferase</keyword>
<dbReference type="FunFam" id="1.10.510.10:FF:000021">
    <property type="entry name" value="Serine/threonine protein kinase"/>
    <property type="match status" value="1"/>
</dbReference>
<dbReference type="Gene3D" id="3.30.200.20">
    <property type="entry name" value="Phosphorylase Kinase, domain 1"/>
    <property type="match status" value="1"/>
</dbReference>
<dbReference type="GO" id="GO:0004674">
    <property type="term" value="F:protein serine/threonine kinase activity"/>
    <property type="evidence" value="ECO:0007669"/>
    <property type="project" value="UniProtKB-KW"/>
</dbReference>
<evidence type="ECO:0000313" key="15">
    <source>
        <dbReference type="Proteomes" id="UP000008366"/>
    </source>
</evidence>
<feature type="compositionally biased region" description="Pro residues" evidence="10">
    <location>
        <begin position="470"/>
        <end position="483"/>
    </location>
</feature>
<dbReference type="FunFam" id="3.30.200.20:FF:000035">
    <property type="entry name" value="Serine/threonine protein kinase Stk1"/>
    <property type="match status" value="1"/>
</dbReference>
<keyword evidence="11" id="KW-0812">Transmembrane</keyword>
<evidence type="ECO:0000256" key="2">
    <source>
        <dbReference type="ARBA" id="ARBA00022527"/>
    </source>
</evidence>
<feature type="region of interest" description="Disordered" evidence="10">
    <location>
        <begin position="372"/>
        <end position="402"/>
    </location>
</feature>
<sequence>MKFHKGSVFGNRYTLGDRIAVGGMGEVWRATDGVLGRTVAMKLLSPSLAEQPGFIRRFREEARNTAMLQHPNIAAVYDYGEDAGASWLVMELVEGEPLSTIIREEGPIEPRRAASIVAQAASALQAAHDAGVIHRDVKPANILVRPDGQVKLTDFGIARAVDAAPITRTGEVMGTAQYISPEQATGKPAGPASDIYSLGVVAHEMLSGTRPFDEGSPVATAMAHIHNDPPPLPDGVGQPLAGVVMASLAKDPGNRPPSAAVVASALRGGPEAAAFDSTEVFPSDAGPTQAMHGPAPTMVQPPAPTGRTGYPPPGYPPQGGYPGQYGQGYPGYPTGPMPEQKKKSNPWVWIVPVLLLLVLGGFFLAQSGLLSGGTSQETTPPVTPTTEVTTPTPTTPTTQDSVRLDNSRFAGMTVEQAQSELRSLGFSQTTINQQSNNDVAAERVISINPSGDVSPGAIITLNVSTGPEQTTPPPAESPETTPPPDEEEESPPTDEQSPGTQGAADPGEQSGAGDAQAEGGARGSDAGGVAGANAGANPGGGSGDDTGLSSNQSQGQGNSADQKAVDREAEGR</sequence>
<dbReference type="SMART" id="SM00220">
    <property type="entry name" value="S_TKc"/>
    <property type="match status" value="1"/>
</dbReference>
<evidence type="ECO:0000256" key="4">
    <source>
        <dbReference type="ARBA" id="ARBA00022737"/>
    </source>
</evidence>
<dbReference type="EMBL" id="BAHD01000019">
    <property type="protein sequence ID" value="GAB95377.1"/>
    <property type="molecule type" value="Genomic_DNA"/>
</dbReference>
<accession>K6WTG4</accession>
<keyword evidence="5" id="KW-0547">Nucleotide-binding</keyword>
<dbReference type="AlphaFoldDB" id="K6WTG4"/>
<evidence type="ECO:0000256" key="6">
    <source>
        <dbReference type="ARBA" id="ARBA00022777"/>
    </source>
</evidence>
<dbReference type="SMART" id="SM00740">
    <property type="entry name" value="PASTA"/>
    <property type="match status" value="1"/>
</dbReference>
<dbReference type="Gene3D" id="1.10.510.10">
    <property type="entry name" value="Transferase(Phosphotransferase) domain 1"/>
    <property type="match status" value="1"/>
</dbReference>
<dbReference type="SUPFAM" id="SSF56112">
    <property type="entry name" value="Protein kinase-like (PK-like)"/>
    <property type="match status" value="1"/>
</dbReference>
<keyword evidence="7" id="KW-0067">ATP-binding</keyword>
<evidence type="ECO:0000256" key="10">
    <source>
        <dbReference type="SAM" id="MobiDB-lite"/>
    </source>
</evidence>
<dbReference type="GO" id="GO:0005524">
    <property type="term" value="F:ATP binding"/>
    <property type="evidence" value="ECO:0007669"/>
    <property type="project" value="UniProtKB-KW"/>
</dbReference>
<evidence type="ECO:0000256" key="5">
    <source>
        <dbReference type="ARBA" id="ARBA00022741"/>
    </source>
</evidence>